<keyword evidence="3" id="KW-1185">Reference proteome</keyword>
<feature type="transmembrane region" description="Helical" evidence="1">
    <location>
        <begin position="7"/>
        <end position="24"/>
    </location>
</feature>
<gene>
    <name evidence="2" type="ORF">BGE01nite_06880</name>
</gene>
<dbReference type="Proteomes" id="UP000321577">
    <property type="component" value="Unassembled WGS sequence"/>
</dbReference>
<dbReference type="AlphaFoldDB" id="A0A512M3T1"/>
<organism evidence="2 3">
    <name type="scientific">Brevifollis gellanilyticus</name>
    <dbReference type="NCBI Taxonomy" id="748831"/>
    <lineage>
        <taxon>Bacteria</taxon>
        <taxon>Pseudomonadati</taxon>
        <taxon>Verrucomicrobiota</taxon>
        <taxon>Verrucomicrobiia</taxon>
        <taxon>Verrucomicrobiales</taxon>
        <taxon>Verrucomicrobiaceae</taxon>
    </lineage>
</organism>
<keyword evidence="1" id="KW-0472">Membrane</keyword>
<protein>
    <submittedName>
        <fullName evidence="2">Uncharacterized protein</fullName>
    </submittedName>
</protein>
<dbReference type="EMBL" id="BKAG01000003">
    <property type="protein sequence ID" value="GEP41397.1"/>
    <property type="molecule type" value="Genomic_DNA"/>
</dbReference>
<dbReference type="NCBIfam" id="NF037970">
    <property type="entry name" value="vanZ_1"/>
    <property type="match status" value="1"/>
</dbReference>
<accession>A0A512M3T1</accession>
<evidence type="ECO:0000313" key="3">
    <source>
        <dbReference type="Proteomes" id="UP000321577"/>
    </source>
</evidence>
<keyword evidence="1" id="KW-0812">Transmembrane</keyword>
<dbReference type="PANTHER" id="PTHR28008:SF1">
    <property type="entry name" value="DOMAIN PROTEIN, PUTATIVE (AFU_ORTHOLOGUE AFUA_3G10980)-RELATED"/>
    <property type="match status" value="1"/>
</dbReference>
<proteinExistence type="predicted"/>
<name>A0A512M3T1_9BACT</name>
<comment type="caution">
    <text evidence="2">The sequence shown here is derived from an EMBL/GenBank/DDBJ whole genome shotgun (WGS) entry which is preliminary data.</text>
</comment>
<evidence type="ECO:0000256" key="1">
    <source>
        <dbReference type="SAM" id="Phobius"/>
    </source>
</evidence>
<evidence type="ECO:0000313" key="2">
    <source>
        <dbReference type="EMBL" id="GEP41397.1"/>
    </source>
</evidence>
<reference evidence="2 3" key="1">
    <citation type="submission" date="2019-07" db="EMBL/GenBank/DDBJ databases">
        <title>Whole genome shotgun sequence of Brevifollis gellanilyticus NBRC 108608.</title>
        <authorList>
            <person name="Hosoyama A."/>
            <person name="Uohara A."/>
            <person name="Ohji S."/>
            <person name="Ichikawa N."/>
        </authorList>
    </citation>
    <scope>NUCLEOTIDE SEQUENCE [LARGE SCALE GENOMIC DNA]</scope>
    <source>
        <strain evidence="2 3">NBRC 108608</strain>
    </source>
</reference>
<feature type="transmembrane region" description="Helical" evidence="1">
    <location>
        <begin position="103"/>
        <end position="121"/>
    </location>
</feature>
<dbReference type="PANTHER" id="PTHR28008">
    <property type="entry name" value="DOMAIN PROTEIN, PUTATIVE (AFU_ORTHOLOGUE AFUA_3G10980)-RELATED"/>
    <property type="match status" value="1"/>
</dbReference>
<feature type="transmembrane region" description="Helical" evidence="1">
    <location>
        <begin position="70"/>
        <end position="91"/>
    </location>
</feature>
<keyword evidence="1" id="KW-1133">Transmembrane helix</keyword>
<feature type="transmembrane region" description="Helical" evidence="1">
    <location>
        <begin position="44"/>
        <end position="63"/>
    </location>
</feature>
<sequence length="134" mass="14705">MVKKAPLWWFAVVVWAVVLWNLSANPMLPSGPSFPMKDKVLHCTYFGMGAACFLLALFGGGAAQPKKSHLWLGGFFFTGIIGALDEFHQTFTPGRSGNDPWDWLADVTGGLIAAWIVGRILQRITEDPGSRHFA</sequence>